<dbReference type="PANTHER" id="PTHR36151">
    <property type="entry name" value="BLR2777 PROTEIN"/>
    <property type="match status" value="1"/>
</dbReference>
<keyword evidence="4" id="KW-1185">Reference proteome</keyword>
<accession>A0AA46THS3</accession>
<feature type="region of interest" description="Disordered" evidence="1">
    <location>
        <begin position="277"/>
        <end position="318"/>
    </location>
</feature>
<name>A0AA46THS3_9ACTN</name>
<feature type="domain" description="ER-bound oxygenase mpaB/mpaB'/Rubber oxygenase catalytic" evidence="2">
    <location>
        <begin position="26"/>
        <end position="261"/>
    </location>
</feature>
<dbReference type="PANTHER" id="PTHR36151:SF3">
    <property type="entry name" value="ER-BOUND OXYGENASE MPAB_MPAB'_RUBBER OXYGENASE CATALYTIC DOMAIN-CONTAINING PROTEIN"/>
    <property type="match status" value="1"/>
</dbReference>
<protein>
    <submittedName>
        <fullName evidence="3">Oxygenase MpaB family protein</fullName>
    </submittedName>
</protein>
<organism evidence="3 4">
    <name type="scientific">Solicola gregarius</name>
    <dbReference type="NCBI Taxonomy" id="2908642"/>
    <lineage>
        <taxon>Bacteria</taxon>
        <taxon>Bacillati</taxon>
        <taxon>Actinomycetota</taxon>
        <taxon>Actinomycetes</taxon>
        <taxon>Propionibacteriales</taxon>
        <taxon>Nocardioidaceae</taxon>
        <taxon>Solicola</taxon>
    </lineage>
</organism>
<dbReference type="EMBL" id="CP094970">
    <property type="protein sequence ID" value="UYM05551.1"/>
    <property type="molecule type" value="Genomic_DNA"/>
</dbReference>
<evidence type="ECO:0000259" key="2">
    <source>
        <dbReference type="Pfam" id="PF09995"/>
    </source>
</evidence>
<evidence type="ECO:0000313" key="4">
    <source>
        <dbReference type="Proteomes" id="UP001164390"/>
    </source>
</evidence>
<gene>
    <name evidence="3" type="ORF">L0C25_00235</name>
</gene>
<sequence length="318" mass="37042">MRCHSASTGAREQGGPPRLGPESLTWRYFGDWRGLLQGLWAGSMQNMHPGLGAAVEEHSRFFEERWERLLRSLYPIGGVVFDGERSAQTAAEVRGYHNQIKGVDKRGRRYHALDPETFYWAHATFFMGTILTADHFMGGLTEDEKRGLFDEHIEWYRRYGMSMRPVPESWEEFQAYWKRMCTDVLEDNVATRDVLDLSTLDVPPFAPWLPRSVWLRVRPLIERSFVWLTIGMYDEPVRELLGYTWTERDARRHRRVGQAVNAVFALVPRRYRKHPRARAGLDMSTGRRAADAPLVHTPQRNLPPPEHRDDPRHYSPDV</sequence>
<dbReference type="GO" id="GO:0016491">
    <property type="term" value="F:oxidoreductase activity"/>
    <property type="evidence" value="ECO:0007669"/>
    <property type="project" value="InterPro"/>
</dbReference>
<dbReference type="InterPro" id="IPR018713">
    <property type="entry name" value="MPAB/Lcp_cat_dom"/>
</dbReference>
<dbReference type="Proteomes" id="UP001164390">
    <property type="component" value="Chromosome"/>
</dbReference>
<dbReference type="RefSeq" id="WP_271634367.1">
    <property type="nucleotide sequence ID" value="NZ_CP094970.1"/>
</dbReference>
<evidence type="ECO:0000313" key="3">
    <source>
        <dbReference type="EMBL" id="UYM05551.1"/>
    </source>
</evidence>
<proteinExistence type="predicted"/>
<feature type="compositionally biased region" description="Basic and acidic residues" evidence="1">
    <location>
        <begin position="305"/>
        <end position="318"/>
    </location>
</feature>
<evidence type="ECO:0000256" key="1">
    <source>
        <dbReference type="SAM" id="MobiDB-lite"/>
    </source>
</evidence>
<dbReference type="AlphaFoldDB" id="A0AA46THS3"/>
<reference evidence="3" key="1">
    <citation type="submission" date="2022-01" db="EMBL/GenBank/DDBJ databases">
        <title>Nocardioidaceae gen. sp. A5X3R13.</title>
        <authorList>
            <person name="Lopez Marin M.A."/>
            <person name="Uhlik O."/>
        </authorList>
    </citation>
    <scope>NUCLEOTIDE SEQUENCE</scope>
    <source>
        <strain evidence="3">A5X3R13</strain>
    </source>
</reference>
<dbReference type="Pfam" id="PF09995">
    <property type="entry name" value="MPAB_Lcp_cat"/>
    <property type="match status" value="1"/>
</dbReference>
<dbReference type="KEGG" id="sgrg:L0C25_00235"/>